<keyword evidence="3" id="KW-1185">Reference proteome</keyword>
<organism evidence="2 3">
    <name type="scientific">Perkinsus olseni</name>
    <name type="common">Perkinsus atlanticus</name>
    <dbReference type="NCBI Taxonomy" id="32597"/>
    <lineage>
        <taxon>Eukaryota</taxon>
        <taxon>Sar</taxon>
        <taxon>Alveolata</taxon>
        <taxon>Perkinsozoa</taxon>
        <taxon>Perkinsea</taxon>
        <taxon>Perkinsida</taxon>
        <taxon>Perkinsidae</taxon>
        <taxon>Perkinsus</taxon>
    </lineage>
</organism>
<gene>
    <name evidence="2" type="ORF">FOZ63_019646</name>
</gene>
<sequence>VLRDLHRHSRGHRRSNGLRVGLRKVLLCGDELGAGIPLQTETTTPRISKTHPNTPRTSRASPGPWESAPMADTVSPRTMNAHIESSSIPVYTIPPRSSIDIRSFDGIERAKLVSMNHRPADVVSWPSRSSLVQSWAPRSQTGAAFFGGVSQPPTRGAKRS</sequence>
<comment type="caution">
    <text evidence="2">The sequence shown here is derived from an EMBL/GenBank/DDBJ whole genome shotgun (WGS) entry which is preliminary data.</text>
</comment>
<dbReference type="Proteomes" id="UP000553632">
    <property type="component" value="Unassembled WGS sequence"/>
</dbReference>
<reference evidence="2 3" key="1">
    <citation type="submission" date="2020-04" db="EMBL/GenBank/DDBJ databases">
        <title>Perkinsus olseni comparative genomics.</title>
        <authorList>
            <person name="Bogema D.R."/>
        </authorList>
    </citation>
    <scope>NUCLEOTIDE SEQUENCE [LARGE SCALE GENOMIC DNA]</scope>
    <source>
        <strain evidence="2 3">ATCC PRA-207</strain>
    </source>
</reference>
<feature type="non-terminal residue" evidence="2">
    <location>
        <position position="1"/>
    </location>
</feature>
<feature type="compositionally biased region" description="Polar residues" evidence="1">
    <location>
        <begin position="40"/>
        <end position="60"/>
    </location>
</feature>
<proteinExistence type="predicted"/>
<dbReference type="AlphaFoldDB" id="A0A7J6R9A9"/>
<feature type="region of interest" description="Disordered" evidence="1">
    <location>
        <begin position="40"/>
        <end position="72"/>
    </location>
</feature>
<protein>
    <submittedName>
        <fullName evidence="2">Uncharacterized protein</fullName>
    </submittedName>
</protein>
<evidence type="ECO:0000256" key="1">
    <source>
        <dbReference type="SAM" id="MobiDB-lite"/>
    </source>
</evidence>
<name>A0A7J6R9A9_PEROL</name>
<accession>A0A7J6R9A9</accession>
<evidence type="ECO:0000313" key="3">
    <source>
        <dbReference type="Proteomes" id="UP000553632"/>
    </source>
</evidence>
<evidence type="ECO:0000313" key="2">
    <source>
        <dbReference type="EMBL" id="KAF4717258.1"/>
    </source>
</evidence>
<dbReference type="EMBL" id="JABANO010027192">
    <property type="protein sequence ID" value="KAF4717258.1"/>
    <property type="molecule type" value="Genomic_DNA"/>
</dbReference>